<name>A0A0H5DR63_9BACT</name>
<reference evidence="3" key="1">
    <citation type="submission" date="2015-06" db="EMBL/GenBank/DDBJ databases">
        <authorList>
            <person name="Bertelli C."/>
        </authorList>
    </citation>
    <scope>NUCLEOTIDE SEQUENCE [LARGE SCALE GENOMIC DNA]</scope>
    <source>
        <strain evidence="3">CRIB-30</strain>
    </source>
</reference>
<dbReference type="AlphaFoldDB" id="A0A0H5DR63"/>
<dbReference type="InterPro" id="IPR041698">
    <property type="entry name" value="Methyltransf_25"/>
</dbReference>
<dbReference type="EMBL" id="CWGJ01000026">
    <property type="protein sequence ID" value="CRX39166.1"/>
    <property type="molecule type" value="Genomic_DNA"/>
</dbReference>
<dbReference type="SUPFAM" id="SSF53335">
    <property type="entry name" value="S-adenosyl-L-methionine-dependent methyltransferases"/>
    <property type="match status" value="1"/>
</dbReference>
<dbReference type="Pfam" id="PF13649">
    <property type="entry name" value="Methyltransf_25"/>
    <property type="match status" value="1"/>
</dbReference>
<protein>
    <submittedName>
        <fullName evidence="2">Methyltransferase</fullName>
    </submittedName>
</protein>
<gene>
    <name evidence="2" type="ORF">ELAC_1841</name>
</gene>
<keyword evidence="2" id="KW-0489">Methyltransferase</keyword>
<feature type="domain" description="Methyltransferase" evidence="1">
    <location>
        <begin position="131"/>
        <end position="227"/>
    </location>
</feature>
<evidence type="ECO:0000259" key="1">
    <source>
        <dbReference type="Pfam" id="PF13649"/>
    </source>
</evidence>
<organism evidence="2 3">
    <name type="scientific">Estrella lausannensis</name>
    <dbReference type="NCBI Taxonomy" id="483423"/>
    <lineage>
        <taxon>Bacteria</taxon>
        <taxon>Pseudomonadati</taxon>
        <taxon>Chlamydiota</taxon>
        <taxon>Chlamydiia</taxon>
        <taxon>Parachlamydiales</taxon>
        <taxon>Candidatus Criblamydiaceae</taxon>
        <taxon>Estrella</taxon>
    </lineage>
</organism>
<evidence type="ECO:0000313" key="3">
    <source>
        <dbReference type="Proteomes" id="UP000220251"/>
    </source>
</evidence>
<accession>A0A0H5DR63</accession>
<dbReference type="InterPro" id="IPR029063">
    <property type="entry name" value="SAM-dependent_MTases_sf"/>
</dbReference>
<dbReference type="CDD" id="cd02440">
    <property type="entry name" value="AdoMet_MTases"/>
    <property type="match status" value="1"/>
</dbReference>
<dbReference type="GO" id="GO:0032259">
    <property type="term" value="P:methylation"/>
    <property type="evidence" value="ECO:0007669"/>
    <property type="project" value="UniProtKB-KW"/>
</dbReference>
<dbReference type="OrthoDB" id="9804312at2"/>
<sequence length="299" mass="33906">MLPIQLPRLISRFELQKVIEQAKYTHKVEAQGFYFNQEHFQSLICFVSSHNDLSHVKLSKDLLSPEQVKKILQVTNSNLAKGIKLLDENEERFGNIYTDWHHYNMDKKDLCKLNKTTLSALEKFPSPPERIIDFGAGTGQETIALLQQGYPSVVAIDGDKEAIAILESRAQEFIEGGALETYTGPFLKYQPPVKADLFISSYTWPYRPHDEFNACWDKTIACVKPGGWIAGQFFGSPLKADPAMTYHTEEEIRQLLKTDFECITIHRESAESSVIYGGTSAPWGSLFHVVAQKNRSFPD</sequence>
<proteinExistence type="predicted"/>
<dbReference type="RefSeq" id="WP_098039033.1">
    <property type="nucleotide sequence ID" value="NZ_CWGJ01000026.1"/>
</dbReference>
<dbReference type="Gene3D" id="3.40.50.150">
    <property type="entry name" value="Vaccinia Virus protein VP39"/>
    <property type="match status" value="1"/>
</dbReference>
<dbReference type="Proteomes" id="UP000220251">
    <property type="component" value="Unassembled WGS sequence"/>
</dbReference>
<evidence type="ECO:0000313" key="2">
    <source>
        <dbReference type="EMBL" id="CRX39166.1"/>
    </source>
</evidence>
<keyword evidence="2" id="KW-0808">Transferase</keyword>
<keyword evidence="3" id="KW-1185">Reference proteome</keyword>
<dbReference type="GO" id="GO:0008168">
    <property type="term" value="F:methyltransferase activity"/>
    <property type="evidence" value="ECO:0007669"/>
    <property type="project" value="UniProtKB-KW"/>
</dbReference>